<dbReference type="Gene3D" id="1.10.10.10">
    <property type="entry name" value="Winged helix-like DNA-binding domain superfamily/Winged helix DNA-binding domain"/>
    <property type="match status" value="1"/>
</dbReference>
<dbReference type="GO" id="GO:0005829">
    <property type="term" value="C:cytosol"/>
    <property type="evidence" value="ECO:0007669"/>
    <property type="project" value="UniProtKB-SubCell"/>
</dbReference>
<evidence type="ECO:0000313" key="13">
    <source>
        <dbReference type="Proteomes" id="UP001161247"/>
    </source>
</evidence>
<dbReference type="Pfam" id="PF08100">
    <property type="entry name" value="Dimerisation"/>
    <property type="match status" value="1"/>
</dbReference>
<evidence type="ECO:0000256" key="6">
    <source>
        <dbReference type="ARBA" id="ARBA00034481"/>
    </source>
</evidence>
<gene>
    <name evidence="12" type="ORF">OLC1_LOCUS1665</name>
</gene>
<evidence type="ECO:0000256" key="7">
    <source>
        <dbReference type="ARBA" id="ARBA00093209"/>
    </source>
</evidence>
<dbReference type="InterPro" id="IPR036390">
    <property type="entry name" value="WH_DNA-bd_sf"/>
</dbReference>
<evidence type="ECO:0000313" key="12">
    <source>
        <dbReference type="EMBL" id="CAI9089296.1"/>
    </source>
</evidence>
<dbReference type="GO" id="GO:0032259">
    <property type="term" value="P:methylation"/>
    <property type="evidence" value="ECO:0007669"/>
    <property type="project" value="UniProtKB-KW"/>
</dbReference>
<evidence type="ECO:0000256" key="1">
    <source>
        <dbReference type="ARBA" id="ARBA00004514"/>
    </source>
</evidence>
<dbReference type="PROSITE" id="PS51683">
    <property type="entry name" value="SAM_OMT_II"/>
    <property type="match status" value="1"/>
</dbReference>
<dbReference type="GO" id="GO:0033075">
    <property type="term" value="P:isoquinoline alkaloid biosynthetic process"/>
    <property type="evidence" value="ECO:0007669"/>
    <property type="project" value="UniProtKB-ARBA"/>
</dbReference>
<dbReference type="InterPro" id="IPR001077">
    <property type="entry name" value="COMT_C"/>
</dbReference>
<protein>
    <recommendedName>
        <fullName evidence="8">7'-O-demethylcephaeline methyltransferase</fullName>
        <ecNumber evidence="8">2.1.1.395</ecNumber>
    </recommendedName>
</protein>
<dbReference type="InterPro" id="IPR012967">
    <property type="entry name" value="COMT_dimerisation"/>
</dbReference>
<comment type="similarity">
    <text evidence="6">Belongs to the class I-like SAM-binding methyltransferase superfamily. Cation-independent O-methyltransferase family. COMT subfamily.</text>
</comment>
<evidence type="ECO:0000256" key="9">
    <source>
        <dbReference type="PIRSR" id="PIRSR005739-1"/>
    </source>
</evidence>
<dbReference type="Proteomes" id="UP001161247">
    <property type="component" value="Chromosome 1"/>
</dbReference>
<dbReference type="Gene3D" id="3.40.50.150">
    <property type="entry name" value="Vaccinia Virus protein VP39"/>
    <property type="match status" value="1"/>
</dbReference>
<proteinExistence type="inferred from homology"/>
<evidence type="ECO:0000259" key="11">
    <source>
        <dbReference type="Pfam" id="PF08100"/>
    </source>
</evidence>
<comment type="catalytic activity">
    <reaction evidence="7">
        <text>7'-O-demethylcephaeline + S-adenosyl-L-methionine = cephaeline + S-adenosyl-L-homocysteine + H(+)</text>
        <dbReference type="Rhea" id="RHEA:80555"/>
        <dbReference type="ChEBI" id="CHEBI:15378"/>
        <dbReference type="ChEBI" id="CHEBI:57856"/>
        <dbReference type="ChEBI" id="CHEBI:59789"/>
        <dbReference type="ChEBI" id="CHEBI:231587"/>
        <dbReference type="ChEBI" id="CHEBI:231589"/>
        <dbReference type="EC" id="2.1.1.395"/>
    </reaction>
    <physiologicalReaction direction="left-to-right" evidence="7">
        <dbReference type="Rhea" id="RHEA:80556"/>
    </physiologicalReaction>
</comment>
<dbReference type="EMBL" id="OX459118">
    <property type="protein sequence ID" value="CAI9089296.1"/>
    <property type="molecule type" value="Genomic_DNA"/>
</dbReference>
<dbReference type="SUPFAM" id="SSF53335">
    <property type="entry name" value="S-adenosyl-L-methionine-dependent methyltransferases"/>
    <property type="match status" value="1"/>
</dbReference>
<evidence type="ECO:0000256" key="4">
    <source>
        <dbReference type="ARBA" id="ARBA00022679"/>
    </source>
</evidence>
<feature type="domain" description="O-methyltransferase C-terminal" evidence="10">
    <location>
        <begin position="97"/>
        <end position="303"/>
    </location>
</feature>
<dbReference type="AlphaFoldDB" id="A0AAV1C1A8"/>
<keyword evidence="5" id="KW-0949">S-adenosyl-L-methionine</keyword>
<name>A0AAV1C1A8_OLDCO</name>
<dbReference type="InterPro" id="IPR036388">
    <property type="entry name" value="WH-like_DNA-bd_sf"/>
</dbReference>
<dbReference type="GO" id="GO:0046983">
    <property type="term" value="F:protein dimerization activity"/>
    <property type="evidence" value="ECO:0007669"/>
    <property type="project" value="InterPro"/>
</dbReference>
<feature type="active site" description="Proton acceptor" evidence="9">
    <location>
        <position position="229"/>
    </location>
</feature>
<comment type="subcellular location">
    <subcellularLocation>
        <location evidence="1">Cytoplasm</location>
        <location evidence="1">Cytosol</location>
    </subcellularLocation>
</comment>
<evidence type="ECO:0000259" key="10">
    <source>
        <dbReference type="Pfam" id="PF00891"/>
    </source>
</evidence>
<keyword evidence="4" id="KW-0808">Transferase</keyword>
<evidence type="ECO:0000256" key="5">
    <source>
        <dbReference type="ARBA" id="ARBA00022691"/>
    </source>
</evidence>
<evidence type="ECO:0000256" key="2">
    <source>
        <dbReference type="ARBA" id="ARBA00022589"/>
    </source>
</evidence>
<dbReference type="InterPro" id="IPR029063">
    <property type="entry name" value="SAM-dependent_MTases_sf"/>
</dbReference>
<dbReference type="PANTHER" id="PTHR11746">
    <property type="entry name" value="O-METHYLTRANSFERASE"/>
    <property type="match status" value="1"/>
</dbReference>
<evidence type="ECO:0000256" key="8">
    <source>
        <dbReference type="ARBA" id="ARBA00093595"/>
    </source>
</evidence>
<reference evidence="12" key="1">
    <citation type="submission" date="2023-03" db="EMBL/GenBank/DDBJ databases">
        <authorList>
            <person name="Julca I."/>
        </authorList>
    </citation>
    <scope>NUCLEOTIDE SEQUENCE</scope>
</reference>
<dbReference type="EC" id="2.1.1.395" evidence="8"/>
<dbReference type="Pfam" id="PF00891">
    <property type="entry name" value="Methyltransf_2"/>
    <property type="match status" value="1"/>
</dbReference>
<dbReference type="InterPro" id="IPR016461">
    <property type="entry name" value="COMT-like"/>
</dbReference>
<keyword evidence="3" id="KW-0489">Methyltransferase</keyword>
<keyword evidence="13" id="KW-1185">Reference proteome</keyword>
<feature type="domain" description="O-methyltransferase dimerisation" evidence="11">
    <location>
        <begin position="1"/>
        <end position="75"/>
    </location>
</feature>
<keyword evidence="2" id="KW-0017">Alkaloid metabolism</keyword>
<dbReference type="SUPFAM" id="SSF46785">
    <property type="entry name" value="Winged helix' DNA-binding domain"/>
    <property type="match status" value="1"/>
</dbReference>
<dbReference type="FunFam" id="3.40.50.150:FF:000057">
    <property type="entry name" value="O-methyltransferase ZRP4"/>
    <property type="match status" value="1"/>
</dbReference>
<organism evidence="12 13">
    <name type="scientific">Oldenlandia corymbosa var. corymbosa</name>
    <dbReference type="NCBI Taxonomy" id="529605"/>
    <lineage>
        <taxon>Eukaryota</taxon>
        <taxon>Viridiplantae</taxon>
        <taxon>Streptophyta</taxon>
        <taxon>Embryophyta</taxon>
        <taxon>Tracheophyta</taxon>
        <taxon>Spermatophyta</taxon>
        <taxon>Magnoliopsida</taxon>
        <taxon>eudicotyledons</taxon>
        <taxon>Gunneridae</taxon>
        <taxon>Pentapetalae</taxon>
        <taxon>asterids</taxon>
        <taxon>lamiids</taxon>
        <taxon>Gentianales</taxon>
        <taxon>Rubiaceae</taxon>
        <taxon>Rubioideae</taxon>
        <taxon>Spermacoceae</taxon>
        <taxon>Hedyotis-Oldenlandia complex</taxon>
        <taxon>Oldenlandia</taxon>
    </lineage>
</organism>
<dbReference type="GO" id="GO:0008171">
    <property type="term" value="F:O-methyltransferase activity"/>
    <property type="evidence" value="ECO:0007669"/>
    <property type="project" value="InterPro"/>
</dbReference>
<dbReference type="PIRSF" id="PIRSF005739">
    <property type="entry name" value="O-mtase"/>
    <property type="match status" value="1"/>
</dbReference>
<sequence length="321" mass="36155">MSASLKCAIELGIPDLIHKHGNPMNLPELTSALPISPSKSQHIHRLIQFLVTGGFFVEPMEGYYSLTQAGKLFLSHEPFNLRPHVYLAVDPVTFKSWNFLTDWFKTDDQESPFEAAHGKSFWDYIDQEPQFCKYFYEVMSRDSSLMVRALLHDYKFMFEGLTSLVDVGGGIGTVARELSATFPSLECVVFDLPHVVSNQKGTKNLSFLAGSMFETIPSANAVLLKWILHDWSDENCVKILKNCKRAIPAKEEGGKVFIIEDVVGCQKEAANSSLKDMTMMVLFNGKERTPKEWTTLFSDAGFNESRTFPVLGTKCIIELYP</sequence>
<accession>A0AAV1C1A8</accession>
<evidence type="ECO:0000256" key="3">
    <source>
        <dbReference type="ARBA" id="ARBA00022603"/>
    </source>
</evidence>